<reference evidence="2" key="1">
    <citation type="submission" date="2023-06" db="EMBL/GenBank/DDBJ databases">
        <title>Genomic analysis of the entomopathogenic nematode Steinernema hermaphroditum.</title>
        <authorList>
            <person name="Schwarz E.M."/>
            <person name="Heppert J.K."/>
            <person name="Baniya A."/>
            <person name="Schwartz H.T."/>
            <person name="Tan C.-H."/>
            <person name="Antoshechkin I."/>
            <person name="Sternberg P.W."/>
            <person name="Goodrich-Blair H."/>
            <person name="Dillman A.R."/>
        </authorList>
    </citation>
    <scope>NUCLEOTIDE SEQUENCE</scope>
    <source>
        <strain evidence="2">PS9179</strain>
        <tissue evidence="2">Whole animal</tissue>
    </source>
</reference>
<dbReference type="EMBL" id="JAUCMV010000004">
    <property type="protein sequence ID" value="KAK0405257.1"/>
    <property type="molecule type" value="Genomic_DNA"/>
</dbReference>
<dbReference type="AlphaFoldDB" id="A0AA39LPU7"/>
<keyword evidence="1" id="KW-1133">Transmembrane helix</keyword>
<name>A0AA39LPU7_9BILA</name>
<comment type="caution">
    <text evidence="2">The sequence shown here is derived from an EMBL/GenBank/DDBJ whole genome shotgun (WGS) entry which is preliminary data.</text>
</comment>
<protein>
    <submittedName>
        <fullName evidence="2">Uncharacterized protein</fullName>
    </submittedName>
</protein>
<evidence type="ECO:0000313" key="2">
    <source>
        <dbReference type="EMBL" id="KAK0405257.1"/>
    </source>
</evidence>
<proteinExistence type="predicted"/>
<organism evidence="2 3">
    <name type="scientific">Steinernema hermaphroditum</name>
    <dbReference type="NCBI Taxonomy" id="289476"/>
    <lineage>
        <taxon>Eukaryota</taxon>
        <taxon>Metazoa</taxon>
        <taxon>Ecdysozoa</taxon>
        <taxon>Nematoda</taxon>
        <taxon>Chromadorea</taxon>
        <taxon>Rhabditida</taxon>
        <taxon>Tylenchina</taxon>
        <taxon>Panagrolaimomorpha</taxon>
        <taxon>Strongyloidoidea</taxon>
        <taxon>Steinernematidae</taxon>
        <taxon>Steinernema</taxon>
    </lineage>
</organism>
<gene>
    <name evidence="2" type="ORF">QR680_017882</name>
</gene>
<feature type="transmembrane region" description="Helical" evidence="1">
    <location>
        <begin position="303"/>
        <end position="321"/>
    </location>
</feature>
<evidence type="ECO:0000256" key="1">
    <source>
        <dbReference type="SAM" id="Phobius"/>
    </source>
</evidence>
<evidence type="ECO:0000313" key="3">
    <source>
        <dbReference type="Proteomes" id="UP001175271"/>
    </source>
</evidence>
<dbReference type="Proteomes" id="UP001175271">
    <property type="component" value="Unassembled WGS sequence"/>
</dbReference>
<keyword evidence="1" id="KW-0472">Membrane</keyword>
<keyword evidence="3" id="KW-1185">Reference proteome</keyword>
<feature type="transmembrane region" description="Helical" evidence="1">
    <location>
        <begin position="49"/>
        <end position="69"/>
    </location>
</feature>
<feature type="transmembrane region" description="Helical" evidence="1">
    <location>
        <begin position="245"/>
        <end position="264"/>
    </location>
</feature>
<keyword evidence="1" id="KW-0812">Transmembrane</keyword>
<feature type="transmembrane region" description="Helical" evidence="1">
    <location>
        <begin position="129"/>
        <end position="149"/>
    </location>
</feature>
<accession>A0AA39LPU7</accession>
<feature type="transmembrane region" description="Helical" evidence="1">
    <location>
        <begin position="81"/>
        <end position="101"/>
    </location>
</feature>
<sequence>MCDDITTISPWLREDCYNITLSPHDARELRHYGTVLISVLRTSAKVQWFTAYPVLLVSLFIIYLSAFVVHYSLARVYCVNIAIQSILSTVVSITDQVYYIAWDKRRGVYEESNAYLTFKKVNNYVADCYLYFSTLTILMSYLGVARPVLFRKIMKKRSFVIGTSLCLYLWCVVFSLKSLVYNKTAFPMQHFIISMVHTTISTGLYVLMITLYILTLMEIVMKKNVVNSTGDATSRQAYWSSLKSTLIFCTLPNIAYGITISSFICRTHLFRLEYFVPDADTMAESISCVVPCFIVDMVAKSLISVRLLLTSFTALVAFYDYRVSTLRIVRKVWNLIQGKTDVHEIQRGDSRNSIFYKRSSTST</sequence>
<feature type="transmembrane region" description="Helical" evidence="1">
    <location>
        <begin position="158"/>
        <end position="179"/>
    </location>
</feature>
<feature type="transmembrane region" description="Helical" evidence="1">
    <location>
        <begin position="191"/>
        <end position="214"/>
    </location>
</feature>